<keyword evidence="6" id="KW-1185">Reference proteome</keyword>
<feature type="region of interest" description="Disordered" evidence="2">
    <location>
        <begin position="1276"/>
        <end position="1309"/>
    </location>
</feature>
<evidence type="ECO:0000256" key="1">
    <source>
        <dbReference type="PROSITE-ProRule" id="PRU00024"/>
    </source>
</evidence>
<evidence type="ECO:0000313" key="6">
    <source>
        <dbReference type="Proteomes" id="UP000095280"/>
    </source>
</evidence>
<dbReference type="WBParaSite" id="maker-uti_cns_0046029-snap-gene-0.16-mRNA-1">
    <property type="protein sequence ID" value="maker-uti_cns_0046029-snap-gene-0.16-mRNA-1"/>
    <property type="gene ID" value="maker-uti_cns_0046029-snap-gene-0.16"/>
</dbReference>
<dbReference type="InterPro" id="IPR040521">
    <property type="entry name" value="KDZ"/>
</dbReference>
<dbReference type="SMART" id="SM00355">
    <property type="entry name" value="ZnF_C2H2"/>
    <property type="match status" value="2"/>
</dbReference>
<dbReference type="WBParaSite" id="maker-uti_cns_0001135-snap-gene-0.5-mRNA-1">
    <property type="protein sequence ID" value="maker-uti_cns_0001135-snap-gene-0.5-mRNA-1"/>
    <property type="gene ID" value="maker-uti_cns_0001135-snap-gene-0.5"/>
</dbReference>
<sequence length="1347" mass="148711">MISSRKLNAKSRKRQSEVVLMTGQRGRPRILRTSNAPNALESTTSIATASSCSTVTGGSLSQDLGAGNHDSMPEQISNKFEQPPKFTEWEDYTAIVESYTAGYKQSFELKCCVRCDMQPGVFRCVHCQYDVCSDCKKITHGNFAAHKFLQWNAQSLMFEDIQEEEPVSLFCCSESSLSSEFTTSSEIQIIDINGIVCARIYTCQSCDKVDAMLAKGYFPGSESRVGELLTFFSISFLSTLDSLCFDGQLPLSRAITCLFKGSVVGQGRWNPGLADRVYQRLQQGCTNWKAGTEKPVIRASKHDVNGFFGLFCRHNRLLTGCNIITAGCRISNRVKSMVSASGVQLNSVTCAVNAFHVLGHERQCQLKYSVRVTPGAGLCDGENTERAWSALRPFGKSLKYMRSDRRNIRMAARSLPPGLRVPTMIQLRDFQSDFYFGLSIDVSERFKRRVVDLYHKLNRLAEEKIIIVQEWRDVQIKLEQHCETLHHQPGLPAQFRCLFQTILKQLQALRFDHIDASIEAAAADAQHPNDAGTNVNQPDDVEAPSHSDVESSQSLRDTFYRELNFTLNVYVENLNQFNMDPDQFICPMCDYSTNRSATLLRHARSKHTANYDRVEAYILYKRWHGKRDLKLCQLCSSFAASNMRQHMRLCHFGEAFVVGRAAVADARARAYDRIEGLRLLAFYGIRPQLNLNPALPLESLPESAAAITMDADLATDAEMATSNEVPLSVRLQRGEANKDGLSNDPPFEPTVTSPEDSNSHAAAVAPPAMAANRELLVPESAAAATIDVALSTDAVPATSNEVPLSVRLQRGEANKDGLSNDPPFEPTVTSPEDSNSHAAAVAPPAMAANRERLVPDTITTPDGACTPLLHVTPHGRASRGSPERSLPTEMASMRQLTMADVVRQTMISTGNVVVQAGSVDAEGLGAFARTDLPKGTVVCTYGGELIQGQKARLAREEDIVKQGKPCCFLFFFSWRDQAYCIDATNTFQYVGRYINHSRRRNNLKPIVADVNNKPHLVFQAIRDIARGEELLYDYGERRSDIRQHYEKRLHRVDDLQMDLTNLRMQLQLQVLAERDRSAKLRFIIRRRCCRACQQSLRVEPSALASSSVVLDQPLLDATAAAAVAAAASMATDSLTTTLPQQSSTEQASSMSPSLGDLGGRPRRANRRLSKALTLPPCSDGVVRRLRRRRHNCWPGEPQLRARSGRRRYPASGATGSDSQQQQQKQTVVARKIYLPLANTTGAAVLGSNTMGSRTAANAAAATTAFDVAACLAASLAGGNDDSRDGETDSRLGYNRSASADPKSEDDLDLDVKVDNDDEDYEGEFDATLSGHQQLNSEPNFRLNSSII</sequence>
<dbReference type="WBParaSite" id="maker-uti_cns_0046365-snap-gene-0.5-mRNA-1">
    <property type="protein sequence ID" value="maker-uti_cns_0046365-snap-gene-0.5-mRNA-1"/>
    <property type="gene ID" value="maker-uti_cns_0046365-snap-gene-0.5"/>
</dbReference>
<dbReference type="CDD" id="cd19757">
    <property type="entry name" value="Bbox1"/>
    <property type="match status" value="1"/>
</dbReference>
<keyword evidence="1" id="KW-0863">Zinc-finger</keyword>
<dbReference type="GO" id="GO:0043516">
    <property type="term" value="P:regulation of DNA damage response, signal transduction by p53 class mediator"/>
    <property type="evidence" value="ECO:0007669"/>
    <property type="project" value="TreeGrafter"/>
</dbReference>
<dbReference type="GO" id="GO:0006357">
    <property type="term" value="P:regulation of transcription by RNA polymerase II"/>
    <property type="evidence" value="ECO:0007669"/>
    <property type="project" value="TreeGrafter"/>
</dbReference>
<dbReference type="Proteomes" id="UP000095280">
    <property type="component" value="Unplaced"/>
</dbReference>
<dbReference type="InterPro" id="IPR001214">
    <property type="entry name" value="SET_dom"/>
</dbReference>
<dbReference type="GO" id="GO:0005634">
    <property type="term" value="C:nucleus"/>
    <property type="evidence" value="ECO:0007669"/>
    <property type="project" value="TreeGrafter"/>
</dbReference>
<feature type="domain" description="SET" evidence="5">
    <location>
        <begin position="909"/>
        <end position="1035"/>
    </location>
</feature>
<feature type="domain" description="C2H2-type" evidence="4">
    <location>
        <begin position="584"/>
        <end position="612"/>
    </location>
</feature>
<dbReference type="SUPFAM" id="SSF82199">
    <property type="entry name" value="SET domain"/>
    <property type="match status" value="1"/>
</dbReference>
<dbReference type="PROSITE" id="PS50119">
    <property type="entry name" value="ZF_BBOX"/>
    <property type="match status" value="1"/>
</dbReference>
<dbReference type="GO" id="GO:0008270">
    <property type="term" value="F:zinc ion binding"/>
    <property type="evidence" value="ECO:0007669"/>
    <property type="project" value="UniProtKB-KW"/>
</dbReference>
<evidence type="ECO:0000259" key="4">
    <source>
        <dbReference type="PROSITE" id="PS50157"/>
    </source>
</evidence>
<feature type="region of interest" description="Disordered" evidence="2">
    <location>
        <begin position="525"/>
        <end position="554"/>
    </location>
</feature>
<evidence type="ECO:0000313" key="9">
    <source>
        <dbReference type="WBParaSite" id="maker-uti_cns_0045392-snap-gene-0.6-mRNA-1"/>
    </source>
</evidence>
<feature type="compositionally biased region" description="Polar residues" evidence="2">
    <location>
        <begin position="750"/>
        <end position="760"/>
    </location>
</feature>
<dbReference type="Gene3D" id="3.30.160.60">
    <property type="entry name" value="Classic Zinc Finger"/>
    <property type="match status" value="1"/>
</dbReference>
<evidence type="ECO:0000259" key="3">
    <source>
        <dbReference type="PROSITE" id="PS50119"/>
    </source>
</evidence>
<dbReference type="GO" id="GO:0005700">
    <property type="term" value="C:polytene chromosome"/>
    <property type="evidence" value="ECO:0007669"/>
    <property type="project" value="TreeGrafter"/>
</dbReference>
<dbReference type="WBParaSite" id="maker-uti_cns_0045392-snap-gene-0.6-mRNA-1">
    <property type="protein sequence ID" value="maker-uti_cns_0045392-snap-gene-0.6-mRNA-1"/>
    <property type="gene ID" value="maker-uti_cns_0045392-snap-gene-0.6"/>
</dbReference>
<dbReference type="InterPro" id="IPR013087">
    <property type="entry name" value="Znf_C2H2_type"/>
</dbReference>
<feature type="compositionally biased region" description="Basic residues" evidence="2">
    <location>
        <begin position="1160"/>
        <end position="1169"/>
    </location>
</feature>
<dbReference type="InterPro" id="IPR046341">
    <property type="entry name" value="SET_dom_sf"/>
</dbReference>
<dbReference type="SMART" id="SM00317">
    <property type="entry name" value="SET"/>
    <property type="match status" value="1"/>
</dbReference>
<dbReference type="WBParaSite" id="maker-uti_cns_0045843-snap-gene-0.29-mRNA-1">
    <property type="protein sequence ID" value="maker-uti_cns_0045843-snap-gene-0.29-mRNA-1"/>
    <property type="gene ID" value="maker-uti_cns_0045843-snap-gene-0.29"/>
</dbReference>
<feature type="region of interest" description="Disordered" evidence="2">
    <location>
        <begin position="735"/>
        <end position="762"/>
    </location>
</feature>
<feature type="region of interest" description="Disordered" evidence="2">
    <location>
        <begin position="1193"/>
        <end position="1226"/>
    </location>
</feature>
<feature type="compositionally biased region" description="Basic and acidic residues" evidence="2">
    <location>
        <begin position="1280"/>
        <end position="1289"/>
    </location>
</feature>
<proteinExistence type="predicted"/>
<feature type="region of interest" description="Disordered" evidence="2">
    <location>
        <begin position="812"/>
        <end position="840"/>
    </location>
</feature>
<dbReference type="GO" id="GO:0042799">
    <property type="term" value="F:histone H4K20 methyltransferase activity"/>
    <property type="evidence" value="ECO:0007669"/>
    <property type="project" value="TreeGrafter"/>
</dbReference>
<dbReference type="Pfam" id="PF00856">
    <property type="entry name" value="SET"/>
    <property type="match status" value="1"/>
</dbReference>
<dbReference type="Gene3D" id="2.170.270.10">
    <property type="entry name" value="SET domain"/>
    <property type="match status" value="1"/>
</dbReference>
<evidence type="ECO:0000313" key="8">
    <source>
        <dbReference type="WBParaSite" id="maker-uti_cns_0045391-snap-gene-0.11-mRNA-1"/>
    </source>
</evidence>
<feature type="region of interest" description="Disordered" evidence="2">
    <location>
        <begin position="1135"/>
        <end position="1171"/>
    </location>
</feature>
<evidence type="ECO:0000313" key="7">
    <source>
        <dbReference type="WBParaSite" id="maker-uti_cns_0001135-snap-gene-0.5-mRNA-1"/>
    </source>
</evidence>
<dbReference type="Pfam" id="PF18758">
    <property type="entry name" value="KDZ"/>
    <property type="match status" value="1"/>
</dbReference>
<organism evidence="6 9">
    <name type="scientific">Macrostomum lignano</name>
    <dbReference type="NCBI Taxonomy" id="282301"/>
    <lineage>
        <taxon>Eukaryota</taxon>
        <taxon>Metazoa</taxon>
        <taxon>Spiralia</taxon>
        <taxon>Lophotrochozoa</taxon>
        <taxon>Platyhelminthes</taxon>
        <taxon>Rhabditophora</taxon>
        <taxon>Macrostomorpha</taxon>
        <taxon>Macrostomida</taxon>
        <taxon>Macrostomidae</taxon>
        <taxon>Macrostomum</taxon>
    </lineage>
</organism>
<protein>
    <submittedName>
        <fullName evidence="7 8">B box-type domain-containing protein</fullName>
    </submittedName>
</protein>
<keyword evidence="1" id="KW-0479">Metal-binding</keyword>
<evidence type="ECO:0000259" key="5">
    <source>
        <dbReference type="PROSITE" id="PS50280"/>
    </source>
</evidence>
<feature type="compositionally biased region" description="Polar residues" evidence="2">
    <location>
        <begin position="827"/>
        <end position="837"/>
    </location>
</feature>
<evidence type="ECO:0000256" key="2">
    <source>
        <dbReference type="SAM" id="MobiDB-lite"/>
    </source>
</evidence>
<dbReference type="PANTHER" id="PTHR46167">
    <property type="entry name" value="N-LYSINE METHYLTRANSFERASE KMT5A"/>
    <property type="match status" value="1"/>
</dbReference>
<dbReference type="PROSITE" id="PS50157">
    <property type="entry name" value="ZINC_FINGER_C2H2_2"/>
    <property type="match status" value="1"/>
</dbReference>
<dbReference type="PROSITE" id="PS50280">
    <property type="entry name" value="SET"/>
    <property type="match status" value="1"/>
</dbReference>
<reference evidence="7 8" key="1">
    <citation type="submission" date="2016-11" db="UniProtKB">
        <authorList>
            <consortium name="WormBaseParasite"/>
        </authorList>
    </citation>
    <scope>IDENTIFICATION</scope>
</reference>
<keyword evidence="1" id="KW-0862">Zinc</keyword>
<dbReference type="PANTHER" id="PTHR46167:SF1">
    <property type="entry name" value="N-LYSINE METHYLTRANSFERASE KMT5A"/>
    <property type="match status" value="1"/>
</dbReference>
<name>A0A1I8J1A4_9PLAT</name>
<dbReference type="InterPro" id="IPR051760">
    <property type="entry name" value="KMT5A"/>
</dbReference>
<dbReference type="InterPro" id="IPR000315">
    <property type="entry name" value="Znf_B-box"/>
</dbReference>
<dbReference type="WBParaSite" id="maker-uti_cns_0045391-snap-gene-0.11-mRNA-1">
    <property type="protein sequence ID" value="maker-uti_cns_0045391-snap-gene-0.11-mRNA-1"/>
    <property type="gene ID" value="maker-uti_cns_0045391-snap-gene-0.11"/>
</dbReference>
<accession>A0A1I8J1A4</accession>
<feature type="domain" description="B box-type" evidence="3">
    <location>
        <begin position="112"/>
        <end position="151"/>
    </location>
</feature>
<feature type="compositionally biased region" description="Low complexity" evidence="2">
    <location>
        <begin position="1135"/>
        <end position="1146"/>
    </location>
</feature>